<dbReference type="CDD" id="cd09084">
    <property type="entry name" value="EEP-2"/>
    <property type="match status" value="1"/>
</dbReference>
<evidence type="ECO:0000259" key="10">
    <source>
        <dbReference type="Pfam" id="PF03372"/>
    </source>
</evidence>
<feature type="transmembrane region" description="Helical" evidence="9">
    <location>
        <begin position="70"/>
        <end position="91"/>
    </location>
</feature>
<feature type="transmembrane region" description="Helical" evidence="9">
    <location>
        <begin position="44"/>
        <end position="63"/>
    </location>
</feature>
<keyword evidence="9" id="KW-0472">Membrane</keyword>
<comment type="caution">
    <text evidence="11">The sequence shown here is derived from an EMBL/GenBank/DDBJ whole genome shotgun (WGS) entry which is preliminary data.</text>
</comment>
<gene>
    <name evidence="11" type="ORF">GCM10023143_29230</name>
</gene>
<evidence type="ECO:0000313" key="11">
    <source>
        <dbReference type="EMBL" id="GAA4317273.1"/>
    </source>
</evidence>
<dbReference type="EMBL" id="BAABFN010000020">
    <property type="protein sequence ID" value="GAA4317273.1"/>
    <property type="molecule type" value="Genomic_DNA"/>
</dbReference>
<comment type="cofactor">
    <cofactor evidence="1">
        <name>Mn(2+)</name>
        <dbReference type="ChEBI" id="CHEBI:29035"/>
    </cofactor>
</comment>
<name>A0ABP8G590_9BACT</name>
<evidence type="ECO:0000256" key="4">
    <source>
        <dbReference type="ARBA" id="ARBA00022723"/>
    </source>
</evidence>
<dbReference type="InterPro" id="IPR051547">
    <property type="entry name" value="TDP2-like"/>
</dbReference>
<keyword evidence="6" id="KW-0378">Hydrolase</keyword>
<keyword evidence="5" id="KW-0227">DNA damage</keyword>
<protein>
    <submittedName>
        <fullName evidence="11">Endonuclease/exonuclease/phosphatase family protein</fullName>
    </submittedName>
</protein>
<keyword evidence="9" id="KW-1133">Transmembrane helix</keyword>
<keyword evidence="12" id="KW-1185">Reference proteome</keyword>
<keyword evidence="7" id="KW-0460">Magnesium</keyword>
<evidence type="ECO:0000313" key="12">
    <source>
        <dbReference type="Proteomes" id="UP001501207"/>
    </source>
</evidence>
<dbReference type="Proteomes" id="UP001501207">
    <property type="component" value="Unassembled WGS sequence"/>
</dbReference>
<dbReference type="GO" id="GO:0004519">
    <property type="term" value="F:endonuclease activity"/>
    <property type="evidence" value="ECO:0007669"/>
    <property type="project" value="UniProtKB-KW"/>
</dbReference>
<evidence type="ECO:0000256" key="8">
    <source>
        <dbReference type="ARBA" id="ARBA00023204"/>
    </source>
</evidence>
<organism evidence="11 12">
    <name type="scientific">Compostibacter hankyongensis</name>
    <dbReference type="NCBI Taxonomy" id="1007089"/>
    <lineage>
        <taxon>Bacteria</taxon>
        <taxon>Pseudomonadati</taxon>
        <taxon>Bacteroidota</taxon>
        <taxon>Chitinophagia</taxon>
        <taxon>Chitinophagales</taxon>
        <taxon>Chitinophagaceae</taxon>
        <taxon>Compostibacter</taxon>
    </lineage>
</organism>
<keyword evidence="9" id="KW-0812">Transmembrane</keyword>
<evidence type="ECO:0000256" key="3">
    <source>
        <dbReference type="ARBA" id="ARBA00022722"/>
    </source>
</evidence>
<accession>A0ABP8G590</accession>
<comment type="cofactor">
    <cofactor evidence="2">
        <name>Mg(2+)</name>
        <dbReference type="ChEBI" id="CHEBI:18420"/>
    </cofactor>
</comment>
<keyword evidence="4" id="KW-0479">Metal-binding</keyword>
<reference evidence="12" key="1">
    <citation type="journal article" date="2019" name="Int. J. Syst. Evol. Microbiol.">
        <title>The Global Catalogue of Microorganisms (GCM) 10K type strain sequencing project: providing services to taxonomists for standard genome sequencing and annotation.</title>
        <authorList>
            <consortium name="The Broad Institute Genomics Platform"/>
            <consortium name="The Broad Institute Genome Sequencing Center for Infectious Disease"/>
            <person name="Wu L."/>
            <person name="Ma J."/>
        </authorList>
    </citation>
    <scope>NUCLEOTIDE SEQUENCE [LARGE SCALE GENOMIC DNA]</scope>
    <source>
        <strain evidence="12">JCM 17664</strain>
    </source>
</reference>
<keyword evidence="3" id="KW-0540">Nuclease</keyword>
<evidence type="ECO:0000256" key="6">
    <source>
        <dbReference type="ARBA" id="ARBA00022801"/>
    </source>
</evidence>
<dbReference type="PANTHER" id="PTHR15822:SF4">
    <property type="entry name" value="TYROSYL-DNA PHOSPHODIESTERASE 2"/>
    <property type="match status" value="1"/>
</dbReference>
<evidence type="ECO:0000256" key="7">
    <source>
        <dbReference type="ARBA" id="ARBA00022842"/>
    </source>
</evidence>
<feature type="domain" description="Endonuclease/exonuclease/phosphatase" evidence="10">
    <location>
        <begin position="108"/>
        <end position="362"/>
    </location>
</feature>
<dbReference type="PROSITE" id="PS51257">
    <property type="entry name" value="PROKAR_LIPOPROTEIN"/>
    <property type="match status" value="1"/>
</dbReference>
<dbReference type="Gene3D" id="3.60.10.10">
    <property type="entry name" value="Endonuclease/exonuclease/phosphatase"/>
    <property type="match status" value="1"/>
</dbReference>
<dbReference type="SUPFAM" id="SSF56219">
    <property type="entry name" value="DNase I-like"/>
    <property type="match status" value="1"/>
</dbReference>
<proteinExistence type="predicted"/>
<dbReference type="Pfam" id="PF03372">
    <property type="entry name" value="Exo_endo_phos"/>
    <property type="match status" value="1"/>
</dbReference>
<keyword evidence="8" id="KW-0234">DNA repair</keyword>
<evidence type="ECO:0000256" key="5">
    <source>
        <dbReference type="ARBA" id="ARBA00022763"/>
    </source>
</evidence>
<sequence length="375" mass="43386">MKWFRFLTKRFFIVVHLLVVALFLLACLVPYVNAAYFWPISFLGLAFPFLLGILLLFILFWIIFDLKYTLLSLVALFMGWQSIAVLVAFRLPGAGSADSSVADPITVLSYNVNYFKDFSKGTTGKENRQLRADMLDLMEEQHPDIACLQEFYTSEDPHDFNNREAISARMKLPYRYFSSDHNFQNNHSGVIIFSRYPILHARKVKLLESSNSESVVYADVVRGSDTLRVFTMHLQSVYLSHEDRQRIEQLKRQDTSLAASRPILEKLSRAFLKRQQQARTVAEEIAKSPYPVILCGDFNDTPNSYAYFKIRGKLQDAFLKKGWGIGPTYAYISPTLRIDYIFADARFRVEAFHRVPRRLSDHYPIVTQLSLEKKK</sequence>
<dbReference type="InterPro" id="IPR036691">
    <property type="entry name" value="Endo/exonu/phosph_ase_sf"/>
</dbReference>
<dbReference type="InterPro" id="IPR005135">
    <property type="entry name" value="Endo/exonuclease/phosphatase"/>
</dbReference>
<dbReference type="PANTHER" id="PTHR15822">
    <property type="entry name" value="TRAF AND TNF RECEPTOR-ASSOCIATED PROTEIN"/>
    <property type="match status" value="1"/>
</dbReference>
<keyword evidence="11" id="KW-0255">Endonuclease</keyword>
<evidence type="ECO:0000256" key="9">
    <source>
        <dbReference type="SAM" id="Phobius"/>
    </source>
</evidence>
<evidence type="ECO:0000256" key="2">
    <source>
        <dbReference type="ARBA" id="ARBA00001946"/>
    </source>
</evidence>
<dbReference type="RefSeq" id="WP_344980647.1">
    <property type="nucleotide sequence ID" value="NZ_BAABFN010000020.1"/>
</dbReference>
<evidence type="ECO:0000256" key="1">
    <source>
        <dbReference type="ARBA" id="ARBA00001936"/>
    </source>
</evidence>